<organism evidence="2 3">
    <name type="scientific">Umbelopsis ramanniana AG</name>
    <dbReference type="NCBI Taxonomy" id="1314678"/>
    <lineage>
        <taxon>Eukaryota</taxon>
        <taxon>Fungi</taxon>
        <taxon>Fungi incertae sedis</taxon>
        <taxon>Mucoromycota</taxon>
        <taxon>Mucoromycotina</taxon>
        <taxon>Umbelopsidomycetes</taxon>
        <taxon>Umbelopsidales</taxon>
        <taxon>Umbelopsidaceae</taxon>
        <taxon>Umbelopsis</taxon>
    </lineage>
</organism>
<feature type="compositionally biased region" description="Basic and acidic residues" evidence="1">
    <location>
        <begin position="39"/>
        <end position="51"/>
    </location>
</feature>
<dbReference type="AlphaFoldDB" id="A0AAD5HHB8"/>
<evidence type="ECO:0000313" key="3">
    <source>
        <dbReference type="Proteomes" id="UP001206595"/>
    </source>
</evidence>
<name>A0AAD5HHB8_UMBRA</name>
<dbReference type="GO" id="GO:0005634">
    <property type="term" value="C:nucleus"/>
    <property type="evidence" value="ECO:0007669"/>
    <property type="project" value="TreeGrafter"/>
</dbReference>
<dbReference type="Proteomes" id="UP001206595">
    <property type="component" value="Unassembled WGS sequence"/>
</dbReference>
<gene>
    <name evidence="2" type="ORF">K450DRAFT_219608</name>
</gene>
<feature type="region of interest" description="Disordered" evidence="1">
    <location>
        <begin position="1"/>
        <end position="64"/>
    </location>
</feature>
<feature type="compositionally biased region" description="Acidic residues" evidence="1">
    <location>
        <begin position="22"/>
        <end position="31"/>
    </location>
</feature>
<proteinExistence type="predicted"/>
<reference evidence="2" key="1">
    <citation type="submission" date="2021-06" db="EMBL/GenBank/DDBJ databases">
        <authorList>
            <consortium name="DOE Joint Genome Institute"/>
            <person name="Mondo S.J."/>
            <person name="Amses K.R."/>
            <person name="Simmons D.R."/>
            <person name="Longcore J.E."/>
            <person name="Seto K."/>
            <person name="Alves G.H."/>
            <person name="Bonds A.E."/>
            <person name="Quandt C.A."/>
            <person name="Davis W.J."/>
            <person name="Chang Y."/>
            <person name="Letcher P.M."/>
            <person name="Powell M.J."/>
            <person name="Kuo A."/>
            <person name="Labutti K."/>
            <person name="Pangilinan J."/>
            <person name="Andreopoulos W."/>
            <person name="Tritt A."/>
            <person name="Riley R."/>
            <person name="Hundley H."/>
            <person name="Johnson J."/>
            <person name="Lipzen A."/>
            <person name="Barry K."/>
            <person name="Berbee M.L."/>
            <person name="Buchler N.E."/>
            <person name="Grigoriev I.V."/>
            <person name="Spatafora J.W."/>
            <person name="Stajich J.E."/>
            <person name="James T.Y."/>
        </authorList>
    </citation>
    <scope>NUCLEOTIDE SEQUENCE</scope>
    <source>
        <strain evidence="2">AG</strain>
    </source>
</reference>
<evidence type="ECO:0000313" key="2">
    <source>
        <dbReference type="EMBL" id="KAI8584385.1"/>
    </source>
</evidence>
<comment type="caution">
    <text evidence="2">The sequence shown here is derived from an EMBL/GenBank/DDBJ whole genome shotgun (WGS) entry which is preliminary data.</text>
</comment>
<accession>A0AAD5HHB8</accession>
<dbReference type="PANTHER" id="PTHR15967">
    <property type="entry name" value="E2F-ASSOCIATED PHOSPHOPROTEIN"/>
    <property type="match status" value="1"/>
</dbReference>
<dbReference type="PANTHER" id="PTHR15967:SF0">
    <property type="entry name" value="E2F-ASSOCIATED PHOSPHOPROTEIN"/>
    <property type="match status" value="1"/>
</dbReference>
<feature type="compositionally biased region" description="Acidic residues" evidence="1">
    <location>
        <begin position="52"/>
        <end position="64"/>
    </location>
</feature>
<reference evidence="2" key="2">
    <citation type="journal article" date="2022" name="Proc. Natl. Acad. Sci. U.S.A.">
        <title>Diploid-dominant life cycles characterize the early evolution of Fungi.</title>
        <authorList>
            <person name="Amses K.R."/>
            <person name="Simmons D.R."/>
            <person name="Longcore J.E."/>
            <person name="Mondo S.J."/>
            <person name="Seto K."/>
            <person name="Jeronimo G.H."/>
            <person name="Bonds A.E."/>
            <person name="Quandt C.A."/>
            <person name="Davis W.J."/>
            <person name="Chang Y."/>
            <person name="Federici B.A."/>
            <person name="Kuo A."/>
            <person name="LaButti K."/>
            <person name="Pangilinan J."/>
            <person name="Andreopoulos W."/>
            <person name="Tritt A."/>
            <person name="Riley R."/>
            <person name="Hundley H."/>
            <person name="Johnson J."/>
            <person name="Lipzen A."/>
            <person name="Barry K."/>
            <person name="Lang B.F."/>
            <person name="Cuomo C.A."/>
            <person name="Buchler N.E."/>
            <person name="Grigoriev I.V."/>
            <person name="Spatafora J.W."/>
            <person name="Stajich J.E."/>
            <person name="James T.Y."/>
        </authorList>
    </citation>
    <scope>NUCLEOTIDE SEQUENCE</scope>
    <source>
        <strain evidence="2">AG</strain>
    </source>
</reference>
<evidence type="ECO:0008006" key="4">
    <source>
        <dbReference type="Google" id="ProtNLM"/>
    </source>
</evidence>
<dbReference type="RefSeq" id="XP_051449389.1">
    <property type="nucleotide sequence ID" value="XM_051585394.1"/>
</dbReference>
<dbReference type="GeneID" id="75910742"/>
<sequence>MTTAESESSASKKEYYDQAYFDSDEDNDNDDSSMSVDKPASKDRQKKREVIDNDELLYNPEEDDTNEDWVAEQLRAIAPSEKGRKSKRSMAKTDAILTCPLCFTPVCLSCQR</sequence>
<dbReference type="Pfam" id="PF10238">
    <property type="entry name" value="Eapp_C"/>
    <property type="match status" value="1"/>
</dbReference>
<protein>
    <recommendedName>
        <fullName evidence="4">E2F-associated phosphoprotein</fullName>
    </recommendedName>
</protein>
<dbReference type="InterPro" id="IPR019370">
    <property type="entry name" value="E2F-assoc_phosphoprotein"/>
</dbReference>
<keyword evidence="3" id="KW-1185">Reference proteome</keyword>
<evidence type="ECO:0000256" key="1">
    <source>
        <dbReference type="SAM" id="MobiDB-lite"/>
    </source>
</evidence>
<dbReference type="EMBL" id="MU620893">
    <property type="protein sequence ID" value="KAI8584385.1"/>
    <property type="molecule type" value="Genomic_DNA"/>
</dbReference>